<gene>
    <name evidence="2" type="ORF">DFP72DRAFT_1076633</name>
</gene>
<dbReference type="Proteomes" id="UP000521943">
    <property type="component" value="Unassembled WGS sequence"/>
</dbReference>
<dbReference type="OrthoDB" id="2690488at2759"/>
<feature type="region of interest" description="Disordered" evidence="1">
    <location>
        <begin position="172"/>
        <end position="191"/>
    </location>
</feature>
<accession>A0A8H6LX71</accession>
<proteinExistence type="predicted"/>
<organism evidence="2 3">
    <name type="scientific">Ephemerocybe angulata</name>
    <dbReference type="NCBI Taxonomy" id="980116"/>
    <lineage>
        <taxon>Eukaryota</taxon>
        <taxon>Fungi</taxon>
        <taxon>Dikarya</taxon>
        <taxon>Basidiomycota</taxon>
        <taxon>Agaricomycotina</taxon>
        <taxon>Agaricomycetes</taxon>
        <taxon>Agaricomycetidae</taxon>
        <taxon>Agaricales</taxon>
        <taxon>Agaricineae</taxon>
        <taxon>Psathyrellaceae</taxon>
        <taxon>Ephemerocybe</taxon>
    </lineage>
</organism>
<evidence type="ECO:0000256" key="1">
    <source>
        <dbReference type="SAM" id="MobiDB-lite"/>
    </source>
</evidence>
<reference evidence="2 3" key="1">
    <citation type="submission" date="2020-07" db="EMBL/GenBank/DDBJ databases">
        <title>Comparative genomics of pyrophilous fungi reveals a link between fire events and developmental genes.</title>
        <authorList>
            <consortium name="DOE Joint Genome Institute"/>
            <person name="Steindorff A.S."/>
            <person name="Carver A."/>
            <person name="Calhoun S."/>
            <person name="Stillman K."/>
            <person name="Liu H."/>
            <person name="Lipzen A."/>
            <person name="Pangilinan J."/>
            <person name="Labutti K."/>
            <person name="Bruns T.D."/>
            <person name="Grigoriev I.V."/>
        </authorList>
    </citation>
    <scope>NUCLEOTIDE SEQUENCE [LARGE SCALE GENOMIC DNA]</scope>
    <source>
        <strain evidence="2 3">CBS 144469</strain>
    </source>
</reference>
<dbReference type="EMBL" id="JACGCI010000096">
    <property type="protein sequence ID" value="KAF6746045.1"/>
    <property type="molecule type" value="Genomic_DNA"/>
</dbReference>
<comment type="caution">
    <text evidence="2">The sequence shown here is derived from an EMBL/GenBank/DDBJ whole genome shotgun (WGS) entry which is preliminary data.</text>
</comment>
<protein>
    <submittedName>
        <fullName evidence="2">Uncharacterized protein</fullName>
    </submittedName>
</protein>
<sequence length="276" mass="31055">MAVLQRALGEALPPVKKEVLELKTQIHKPPLIPDDGFDGDDGEELLGPKVKKAGIKRVPKPDLDKEFFVHLRTYLEGPQVDLYTKKGVEGIVSQFAIHGRNPPSLPQPRFDWNGHLTSIWNREIISMISRGFLDVLADVEGFTAEYKSKERLSLVSSSPSLLSTAKAPLEPESYQEKQNGFARRKRSSWPRGDAVFGGEGRVEKIKNYLLRQDRQFLGKVLAILAALTEHGMGFDETDAEATEESPKVVRRIHKPWFSPHVSQLMRYIDPSIEGPH</sequence>
<keyword evidence="3" id="KW-1185">Reference proteome</keyword>
<dbReference type="AlphaFoldDB" id="A0A8H6LX71"/>
<evidence type="ECO:0000313" key="2">
    <source>
        <dbReference type="EMBL" id="KAF6746045.1"/>
    </source>
</evidence>
<evidence type="ECO:0000313" key="3">
    <source>
        <dbReference type="Proteomes" id="UP000521943"/>
    </source>
</evidence>
<name>A0A8H6LX71_9AGAR</name>